<name>A0A645EY59_9ZZZZ</name>
<dbReference type="InterPro" id="IPR035919">
    <property type="entry name" value="EAL_sf"/>
</dbReference>
<dbReference type="Gene3D" id="3.20.20.450">
    <property type="entry name" value="EAL domain"/>
    <property type="match status" value="1"/>
</dbReference>
<evidence type="ECO:0000259" key="1">
    <source>
        <dbReference type="PROSITE" id="PS50883"/>
    </source>
</evidence>
<proteinExistence type="predicted"/>
<evidence type="ECO:0000313" key="2">
    <source>
        <dbReference type="EMBL" id="MPN05423.1"/>
    </source>
</evidence>
<dbReference type="AlphaFoldDB" id="A0A645EY59"/>
<dbReference type="PANTHER" id="PTHR33121:SF70">
    <property type="entry name" value="SIGNALING PROTEIN YKOW"/>
    <property type="match status" value="1"/>
</dbReference>
<dbReference type="InterPro" id="IPR050706">
    <property type="entry name" value="Cyclic-di-GMP_PDE-like"/>
</dbReference>
<reference evidence="2" key="1">
    <citation type="submission" date="2019-08" db="EMBL/GenBank/DDBJ databases">
        <authorList>
            <person name="Kucharzyk K."/>
            <person name="Murdoch R.W."/>
            <person name="Higgins S."/>
            <person name="Loffler F."/>
        </authorList>
    </citation>
    <scope>NUCLEOTIDE SEQUENCE</scope>
</reference>
<organism evidence="2">
    <name type="scientific">bioreactor metagenome</name>
    <dbReference type="NCBI Taxonomy" id="1076179"/>
    <lineage>
        <taxon>unclassified sequences</taxon>
        <taxon>metagenomes</taxon>
        <taxon>ecological metagenomes</taxon>
    </lineage>
</organism>
<dbReference type="SUPFAM" id="SSF141868">
    <property type="entry name" value="EAL domain-like"/>
    <property type="match status" value="1"/>
</dbReference>
<dbReference type="EMBL" id="VSSQ01051335">
    <property type="protein sequence ID" value="MPN05423.1"/>
    <property type="molecule type" value="Genomic_DNA"/>
</dbReference>
<feature type="domain" description="EAL" evidence="1">
    <location>
        <begin position="1"/>
        <end position="249"/>
    </location>
</feature>
<protein>
    <submittedName>
        <fullName evidence="2">Putative signaling protein</fullName>
    </submittedName>
</protein>
<comment type="caution">
    <text evidence="2">The sequence shown here is derived from an EMBL/GenBank/DDBJ whole genome shotgun (WGS) entry which is preliminary data.</text>
</comment>
<dbReference type="Pfam" id="PF00563">
    <property type="entry name" value="EAL"/>
    <property type="match status" value="1"/>
</dbReference>
<gene>
    <name evidence="2" type="ORF">SDC9_152673</name>
</gene>
<sequence length="252" mass="28223">MTLIDNKPHELTLQYQPIWDVRTQSVSGFEALARIHSDVLGTISPLEFIPIAEKSKLIIPLGDMIIRKALAFLKTLEQKGYPDLSVSINISAIQLLRPEFVSELMKLIHQARVLPKNVGIEITESVFAADFDYINRVIGHLSDAGITVYIDDFGTGYSSLAREKELNVHCLKIDKFFTDQLVEDDPETAITGDIISLAHKQGHKTIAEGVELECQKDYLVAHKCDMIQGYWISPPLSEEQALTFCKEKGCHA</sequence>
<dbReference type="PROSITE" id="PS50883">
    <property type="entry name" value="EAL"/>
    <property type="match status" value="1"/>
</dbReference>
<dbReference type="CDD" id="cd01948">
    <property type="entry name" value="EAL"/>
    <property type="match status" value="1"/>
</dbReference>
<dbReference type="PANTHER" id="PTHR33121">
    <property type="entry name" value="CYCLIC DI-GMP PHOSPHODIESTERASE PDEF"/>
    <property type="match status" value="1"/>
</dbReference>
<dbReference type="InterPro" id="IPR001633">
    <property type="entry name" value="EAL_dom"/>
</dbReference>
<dbReference type="SMART" id="SM00052">
    <property type="entry name" value="EAL"/>
    <property type="match status" value="1"/>
</dbReference>
<accession>A0A645EY59</accession>
<dbReference type="GO" id="GO:0071111">
    <property type="term" value="F:cyclic-guanylate-specific phosphodiesterase activity"/>
    <property type="evidence" value="ECO:0007669"/>
    <property type="project" value="InterPro"/>
</dbReference>